<dbReference type="InterPro" id="IPR006665">
    <property type="entry name" value="OmpA-like"/>
</dbReference>
<dbReference type="Gene3D" id="3.30.1330.60">
    <property type="entry name" value="OmpA-like domain"/>
    <property type="match status" value="1"/>
</dbReference>
<dbReference type="AlphaFoldDB" id="A0A4U2EL61"/>
<evidence type="ECO:0000256" key="9">
    <source>
        <dbReference type="ARBA" id="ARBA00023237"/>
    </source>
</evidence>
<protein>
    <submittedName>
        <fullName evidence="14">OmpA family protein</fullName>
    </submittedName>
</protein>
<dbReference type="PANTHER" id="PTHR30329:SF21">
    <property type="entry name" value="LIPOPROTEIN YIAD-RELATED"/>
    <property type="match status" value="1"/>
</dbReference>
<dbReference type="Pfam" id="PF00691">
    <property type="entry name" value="OmpA"/>
    <property type="match status" value="1"/>
</dbReference>
<keyword evidence="8 10" id="KW-0472">Membrane</keyword>
<evidence type="ECO:0000256" key="2">
    <source>
        <dbReference type="ARBA" id="ARBA00022448"/>
    </source>
</evidence>
<dbReference type="Gene3D" id="2.40.160.20">
    <property type="match status" value="1"/>
</dbReference>
<evidence type="ECO:0000256" key="12">
    <source>
        <dbReference type="SAM" id="SignalP"/>
    </source>
</evidence>
<dbReference type="GO" id="GO:0009279">
    <property type="term" value="C:cell outer membrane"/>
    <property type="evidence" value="ECO:0007669"/>
    <property type="project" value="UniProtKB-SubCell"/>
</dbReference>
<proteinExistence type="predicted"/>
<dbReference type="Proteomes" id="UP000305840">
    <property type="component" value="Unassembled WGS sequence"/>
</dbReference>
<dbReference type="PANTHER" id="PTHR30329">
    <property type="entry name" value="STATOR ELEMENT OF FLAGELLAR MOTOR COMPLEX"/>
    <property type="match status" value="1"/>
</dbReference>
<dbReference type="CDD" id="cd07185">
    <property type="entry name" value="OmpA_C-like"/>
    <property type="match status" value="1"/>
</dbReference>
<dbReference type="PROSITE" id="PS51123">
    <property type="entry name" value="OMPA_2"/>
    <property type="match status" value="1"/>
</dbReference>
<dbReference type="Pfam" id="PF13505">
    <property type="entry name" value="OMP_b-brl"/>
    <property type="match status" value="1"/>
</dbReference>
<feature type="domain" description="OmpA-like" evidence="13">
    <location>
        <begin position="204"/>
        <end position="315"/>
    </location>
</feature>
<comment type="caution">
    <text evidence="14">The sequence shown here is derived from an EMBL/GenBank/DDBJ whole genome shotgun (WGS) entry which is preliminary data.</text>
</comment>
<evidence type="ECO:0000313" key="14">
    <source>
        <dbReference type="EMBL" id="TKG01298.1"/>
    </source>
</evidence>
<gene>
    <name evidence="14" type="ORF">FCV91_23820</name>
</gene>
<evidence type="ECO:0000313" key="15">
    <source>
        <dbReference type="Proteomes" id="UP000305840"/>
    </source>
</evidence>
<organism evidence="14 15">
    <name type="scientific">Vibrio lentus</name>
    <dbReference type="NCBI Taxonomy" id="136468"/>
    <lineage>
        <taxon>Bacteria</taxon>
        <taxon>Pseudomonadati</taxon>
        <taxon>Pseudomonadota</taxon>
        <taxon>Gammaproteobacteria</taxon>
        <taxon>Vibrionales</taxon>
        <taxon>Vibrionaceae</taxon>
        <taxon>Vibrio</taxon>
    </lineage>
</organism>
<feature type="chain" id="PRO_5020239381" evidence="12">
    <location>
        <begin position="20"/>
        <end position="315"/>
    </location>
</feature>
<reference evidence="14 15" key="1">
    <citation type="submission" date="2019-04" db="EMBL/GenBank/DDBJ databases">
        <title>A reverse ecology approach based on a biological definition of microbial populations.</title>
        <authorList>
            <person name="Arevalo P."/>
            <person name="Vaninsberghe D."/>
            <person name="Elsherbini J."/>
            <person name="Gore J."/>
            <person name="Polz M."/>
        </authorList>
    </citation>
    <scope>NUCLEOTIDE SEQUENCE [LARGE SCALE GENOMIC DNA]</scope>
    <source>
        <strain evidence="14 15">10N.222.48.A1</strain>
    </source>
</reference>
<evidence type="ECO:0000256" key="4">
    <source>
        <dbReference type="ARBA" id="ARBA00022692"/>
    </source>
</evidence>
<dbReference type="EMBL" id="SYVO01000126">
    <property type="protein sequence ID" value="TKG01298.1"/>
    <property type="molecule type" value="Genomic_DNA"/>
</dbReference>
<dbReference type="GO" id="GO:0046930">
    <property type="term" value="C:pore complex"/>
    <property type="evidence" value="ECO:0007669"/>
    <property type="project" value="UniProtKB-KW"/>
</dbReference>
<evidence type="ECO:0000256" key="5">
    <source>
        <dbReference type="ARBA" id="ARBA00022729"/>
    </source>
</evidence>
<dbReference type="InterPro" id="IPR050330">
    <property type="entry name" value="Bact_OuterMem_StrucFunc"/>
</dbReference>
<feature type="signal peptide" evidence="12">
    <location>
        <begin position="1"/>
        <end position="19"/>
    </location>
</feature>
<dbReference type="SUPFAM" id="SSF103088">
    <property type="entry name" value="OmpA-like"/>
    <property type="match status" value="1"/>
</dbReference>
<keyword evidence="3" id="KW-1134">Transmembrane beta strand</keyword>
<evidence type="ECO:0000256" key="6">
    <source>
        <dbReference type="ARBA" id="ARBA00023065"/>
    </source>
</evidence>
<dbReference type="InterPro" id="IPR011250">
    <property type="entry name" value="OMP/PagP_B-barrel"/>
</dbReference>
<keyword evidence="2" id="KW-0813">Transport</keyword>
<feature type="region of interest" description="Disordered" evidence="11">
    <location>
        <begin position="287"/>
        <end position="309"/>
    </location>
</feature>
<evidence type="ECO:0000256" key="10">
    <source>
        <dbReference type="PROSITE-ProRule" id="PRU00473"/>
    </source>
</evidence>
<name>A0A4U2EL61_9VIBR</name>
<dbReference type="GO" id="GO:0006811">
    <property type="term" value="P:monoatomic ion transport"/>
    <property type="evidence" value="ECO:0007669"/>
    <property type="project" value="UniProtKB-KW"/>
</dbReference>
<evidence type="ECO:0000256" key="1">
    <source>
        <dbReference type="ARBA" id="ARBA00004571"/>
    </source>
</evidence>
<dbReference type="InterPro" id="IPR006664">
    <property type="entry name" value="OMP_bac"/>
</dbReference>
<comment type="subcellular location">
    <subcellularLocation>
        <location evidence="1">Cell outer membrane</location>
        <topology evidence="1">Multi-pass membrane protein</topology>
    </subcellularLocation>
</comment>
<keyword evidence="9" id="KW-0998">Cell outer membrane</keyword>
<evidence type="ECO:0000256" key="8">
    <source>
        <dbReference type="ARBA" id="ARBA00023136"/>
    </source>
</evidence>
<dbReference type="InterPro" id="IPR036737">
    <property type="entry name" value="OmpA-like_sf"/>
</dbReference>
<evidence type="ECO:0000256" key="7">
    <source>
        <dbReference type="ARBA" id="ARBA00023114"/>
    </source>
</evidence>
<dbReference type="InterPro" id="IPR027385">
    <property type="entry name" value="Beta-barrel_OMP"/>
</dbReference>
<dbReference type="SUPFAM" id="SSF56925">
    <property type="entry name" value="OMPA-like"/>
    <property type="match status" value="1"/>
</dbReference>
<feature type="compositionally biased region" description="Polar residues" evidence="11">
    <location>
        <begin position="287"/>
        <end position="303"/>
    </location>
</feature>
<dbReference type="GO" id="GO:0015288">
    <property type="term" value="F:porin activity"/>
    <property type="evidence" value="ECO:0007669"/>
    <property type="project" value="UniProtKB-KW"/>
</dbReference>
<keyword evidence="6" id="KW-0406">Ion transport</keyword>
<keyword evidence="5 12" id="KW-0732">Signal</keyword>
<sequence>MKLQAVAIGLMLSSGTSAAQNINEDTKHLDDKSGIWVGANLGVGFVDSSDIEDGENTAPSTKIELGYDINRNFGVYGSYDYLSNLDNSDLHLGTIGIKGNYYFTDYFSMFGKIGATYVSGENNIKDDNFSGTAGLGFEYQLTNSVTTKIGYDYYDQIEKKSGQDFHLNQVYWGMTYKFGQPSTPFVLEKEKIVEKEIVETKEIIKTRISRTEYILPYQVGEVEINDYGRYNLNEVARVMLDNPSLKANVIGRTDSLGSDKVNKKISEKRADSVALLLINQGVDSSRINTSSVSNEQPLSSQENGPLERSVQVILK</sequence>
<evidence type="ECO:0000256" key="3">
    <source>
        <dbReference type="ARBA" id="ARBA00022452"/>
    </source>
</evidence>
<dbReference type="RefSeq" id="WP_136994817.1">
    <property type="nucleotide sequence ID" value="NZ_SYVO01000126.1"/>
</dbReference>
<evidence type="ECO:0000256" key="11">
    <source>
        <dbReference type="SAM" id="MobiDB-lite"/>
    </source>
</evidence>
<keyword evidence="7" id="KW-0626">Porin</keyword>
<accession>A0A4U2EL61</accession>
<keyword evidence="4" id="KW-0812">Transmembrane</keyword>
<dbReference type="PRINTS" id="PR01021">
    <property type="entry name" value="OMPADOMAIN"/>
</dbReference>
<evidence type="ECO:0000259" key="13">
    <source>
        <dbReference type="PROSITE" id="PS51123"/>
    </source>
</evidence>